<reference evidence="1" key="1">
    <citation type="submission" date="2018-02" db="EMBL/GenBank/DDBJ databases">
        <title>Rhizophora mucronata_Transcriptome.</title>
        <authorList>
            <person name="Meera S.P."/>
            <person name="Sreeshan A."/>
            <person name="Augustine A."/>
        </authorList>
    </citation>
    <scope>NUCLEOTIDE SEQUENCE</scope>
    <source>
        <tissue evidence="1">Leaf</tissue>
    </source>
</reference>
<dbReference type="EMBL" id="GGEC01021230">
    <property type="protein sequence ID" value="MBX01714.1"/>
    <property type="molecule type" value="Transcribed_RNA"/>
</dbReference>
<sequence length="12" mass="1539">MNNFMKKKKKKN</sequence>
<name>A0A2P2K7I5_RHIMU</name>
<evidence type="ECO:0000313" key="1">
    <source>
        <dbReference type="EMBL" id="MBX01714.1"/>
    </source>
</evidence>
<proteinExistence type="predicted"/>
<protein>
    <submittedName>
        <fullName evidence="1">Uncharacterized protein</fullName>
    </submittedName>
</protein>
<accession>A0A2P2K7I5</accession>
<organism evidence="1">
    <name type="scientific">Rhizophora mucronata</name>
    <name type="common">Asiatic mangrove</name>
    <dbReference type="NCBI Taxonomy" id="61149"/>
    <lineage>
        <taxon>Eukaryota</taxon>
        <taxon>Viridiplantae</taxon>
        <taxon>Streptophyta</taxon>
        <taxon>Embryophyta</taxon>
        <taxon>Tracheophyta</taxon>
        <taxon>Spermatophyta</taxon>
        <taxon>Magnoliopsida</taxon>
        <taxon>eudicotyledons</taxon>
        <taxon>Gunneridae</taxon>
        <taxon>Pentapetalae</taxon>
        <taxon>rosids</taxon>
        <taxon>fabids</taxon>
        <taxon>Malpighiales</taxon>
        <taxon>Rhizophoraceae</taxon>
        <taxon>Rhizophora</taxon>
    </lineage>
</organism>